<evidence type="ECO:0000313" key="2">
    <source>
        <dbReference type="EMBL" id="KAJ8879833.1"/>
    </source>
</evidence>
<comment type="caution">
    <text evidence="2">The sequence shown here is derived from an EMBL/GenBank/DDBJ whole genome shotgun (WGS) entry which is preliminary data.</text>
</comment>
<accession>A0ABQ9H6Q2</accession>
<protein>
    <submittedName>
        <fullName evidence="2">Uncharacterized protein</fullName>
    </submittedName>
</protein>
<sequence length="422" mass="46146">MSVKLGEFAAAAEYARAGKAQRHRPGRLPRAKIRERTHRELNPVRLDGRQDAFTLVSVPGGIRTIKLDSERPPEASSELSNRTTNLNFPQSESNQTSPLPLCQPSGIRDHSPCGKTVQPGVLRQLSSGRLISLCGDIPWPSRSPDLTSAIYFLCLNGPAYQAVDAIFSENILFRQKVESYLDDYHMQFVTRHYLRSIHECCVCSKKKWRSPLYYTTGKRSPPTKANRVQSPAGSPDFRKWESCRAVPLVGGFSRGSSFPPPLNSSTSSYSLHSPSSALKTSLRISDSIPDRRLGSVTPSLKSGADQSPIWEALDIEALRADDCEASAGMQGREKLPISGIVQHDSHVRKPGATPPGFESATVAERLGRSPPTKVNRAQSPAGPPPDFRKWESRRTMPLVGGSSRLTPVPPALAFGAASFSPR</sequence>
<dbReference type="EMBL" id="JARBHB010000007">
    <property type="protein sequence ID" value="KAJ8879833.1"/>
    <property type="molecule type" value="Genomic_DNA"/>
</dbReference>
<feature type="region of interest" description="Disordered" evidence="1">
    <location>
        <begin position="366"/>
        <end position="422"/>
    </location>
</feature>
<reference evidence="2 3" key="1">
    <citation type="submission" date="2023-02" db="EMBL/GenBank/DDBJ databases">
        <title>LHISI_Scaffold_Assembly.</title>
        <authorList>
            <person name="Stuart O.P."/>
            <person name="Cleave R."/>
            <person name="Magrath M.J.L."/>
            <person name="Mikheyev A.S."/>
        </authorList>
    </citation>
    <scope>NUCLEOTIDE SEQUENCE [LARGE SCALE GENOMIC DNA]</scope>
    <source>
        <strain evidence="2">Daus_M_001</strain>
        <tissue evidence="2">Leg muscle</tissue>
    </source>
</reference>
<name>A0ABQ9H6Q2_9NEOP</name>
<dbReference type="Proteomes" id="UP001159363">
    <property type="component" value="Chromosome 6"/>
</dbReference>
<proteinExistence type="predicted"/>
<feature type="region of interest" description="Disordered" evidence="1">
    <location>
        <begin position="64"/>
        <end position="105"/>
    </location>
</feature>
<feature type="compositionally biased region" description="Polar residues" evidence="1">
    <location>
        <begin position="77"/>
        <end position="98"/>
    </location>
</feature>
<evidence type="ECO:0000313" key="3">
    <source>
        <dbReference type="Proteomes" id="UP001159363"/>
    </source>
</evidence>
<evidence type="ECO:0000256" key="1">
    <source>
        <dbReference type="SAM" id="MobiDB-lite"/>
    </source>
</evidence>
<keyword evidence="3" id="KW-1185">Reference proteome</keyword>
<gene>
    <name evidence="2" type="ORF">PR048_020450</name>
</gene>
<organism evidence="2 3">
    <name type="scientific">Dryococelus australis</name>
    <dbReference type="NCBI Taxonomy" id="614101"/>
    <lineage>
        <taxon>Eukaryota</taxon>
        <taxon>Metazoa</taxon>
        <taxon>Ecdysozoa</taxon>
        <taxon>Arthropoda</taxon>
        <taxon>Hexapoda</taxon>
        <taxon>Insecta</taxon>
        <taxon>Pterygota</taxon>
        <taxon>Neoptera</taxon>
        <taxon>Polyneoptera</taxon>
        <taxon>Phasmatodea</taxon>
        <taxon>Verophasmatodea</taxon>
        <taxon>Anareolatae</taxon>
        <taxon>Phasmatidae</taxon>
        <taxon>Eurycanthinae</taxon>
        <taxon>Dryococelus</taxon>
    </lineage>
</organism>